<accession>A0AAW1D7G1</accession>
<evidence type="ECO:0000313" key="5">
    <source>
        <dbReference type="EMBL" id="KAK9505690.1"/>
    </source>
</evidence>
<dbReference type="PANTHER" id="PTHR15565:SF0">
    <property type="entry name" value="PROTEIN AATF"/>
    <property type="match status" value="1"/>
</dbReference>
<reference evidence="5 6" key="1">
    <citation type="submission" date="2022-12" db="EMBL/GenBank/DDBJ databases">
        <title>Chromosome-level genome assembly of true bugs.</title>
        <authorList>
            <person name="Ma L."/>
            <person name="Li H."/>
        </authorList>
    </citation>
    <scope>NUCLEOTIDE SEQUENCE [LARGE SCALE GENOMIC DNA]</scope>
    <source>
        <strain evidence="5">Lab_2022b</strain>
    </source>
</reference>
<feature type="compositionally biased region" description="Acidic residues" evidence="2">
    <location>
        <begin position="403"/>
        <end position="414"/>
    </location>
</feature>
<dbReference type="GO" id="GO:0005730">
    <property type="term" value="C:nucleolus"/>
    <property type="evidence" value="ECO:0007669"/>
    <property type="project" value="TreeGrafter"/>
</dbReference>
<feature type="domain" description="AATF leucine zipper-containing" evidence="4">
    <location>
        <begin position="185"/>
        <end position="349"/>
    </location>
</feature>
<keyword evidence="6" id="KW-1185">Reference proteome</keyword>
<dbReference type="PANTHER" id="PTHR15565">
    <property type="entry name" value="AATF PROTEIN APOPTOSIS ANTAGONIZING TRANSCRIPTION FACTOR"/>
    <property type="match status" value="1"/>
</dbReference>
<feature type="region of interest" description="Disordered" evidence="2">
    <location>
        <begin position="81"/>
        <end position="163"/>
    </location>
</feature>
<feature type="compositionally biased region" description="Acidic residues" evidence="2">
    <location>
        <begin position="131"/>
        <end position="156"/>
    </location>
</feature>
<evidence type="ECO:0000313" key="6">
    <source>
        <dbReference type="Proteomes" id="UP001461498"/>
    </source>
</evidence>
<dbReference type="InterPro" id="IPR039223">
    <property type="entry name" value="AATF/Bfr2"/>
</dbReference>
<feature type="compositionally biased region" description="Polar residues" evidence="2">
    <location>
        <begin position="102"/>
        <end position="112"/>
    </location>
</feature>
<protein>
    <recommendedName>
        <fullName evidence="7">Protein AATF</fullName>
    </recommendedName>
</protein>
<gene>
    <name evidence="5" type="ORF">O3M35_009682</name>
</gene>
<evidence type="ECO:0008006" key="7">
    <source>
        <dbReference type="Google" id="ProtNLM"/>
    </source>
</evidence>
<feature type="region of interest" description="Disordered" evidence="2">
    <location>
        <begin position="273"/>
        <end position="311"/>
    </location>
</feature>
<evidence type="ECO:0000259" key="3">
    <source>
        <dbReference type="Pfam" id="PF08164"/>
    </source>
</evidence>
<feature type="compositionally biased region" description="Acidic residues" evidence="2">
    <location>
        <begin position="113"/>
        <end position="122"/>
    </location>
</feature>
<sequence>MVLIKEIELELSQQKNAPEAIEDSLLKDSVLELTSTDFSTVNDLEDISVGEIRKKVAVDTGYAGKPISRKKYYKNDLASEKRTKNEAETFEDVDSDGPLLDNNENASVSSIEEQSENSDQELEYSGNSMSESEEDTEDGERSEDEDNTDEDFDGDIDLSNYQKKDVPQKEKIDIFSAKTKDTDTEVAKGVSVKNQLHIWETLLEGRIKLQNSLIAANKLYQKNDFTNFKSNLKPEDETVLSNTCTSLGKLMKTLLELQEVLLNSSSEYLNLKDTKTQNTDNVDEEDNESISSSLCSGNEEEDNTNINSSSIDAPKRKKIKLGKYSNHLEELYEDFKPFKDRTIQMWNDKTRINSGKISNSDFSAFDQPTLKQIEQILLDKNRLIRKTQLKRSDYEILGKKQDEEESLNNDDDEVKENGRVQREYDPEIFDDDDFYHKLLRDFIARKCSDATDSKNHGRQWLEIQHLRSKMKRKIDTRCTKGRKLRYTVHNKLVNFMAPIPCNLWSEEAENQLFKSLFGKASEESSNIVNN</sequence>
<evidence type="ECO:0000256" key="1">
    <source>
        <dbReference type="ARBA" id="ARBA00008966"/>
    </source>
</evidence>
<dbReference type="Pfam" id="PF13339">
    <property type="entry name" value="AATF-Che1"/>
    <property type="match status" value="1"/>
</dbReference>
<dbReference type="GO" id="GO:0006357">
    <property type="term" value="P:regulation of transcription by RNA polymerase II"/>
    <property type="evidence" value="ECO:0007669"/>
    <property type="project" value="TreeGrafter"/>
</dbReference>
<comment type="caution">
    <text evidence="5">The sequence shown here is derived from an EMBL/GenBank/DDBJ whole genome shotgun (WGS) entry which is preliminary data.</text>
</comment>
<dbReference type="InterPro" id="IPR025160">
    <property type="entry name" value="AATF"/>
</dbReference>
<comment type="similarity">
    <text evidence="1">Belongs to the AATF family.</text>
</comment>
<name>A0AAW1D7G1_9HEMI</name>
<dbReference type="Proteomes" id="UP001461498">
    <property type="component" value="Unassembled WGS sequence"/>
</dbReference>
<feature type="domain" description="Apoptosis-antagonizing transcription factor C-terminal" evidence="3">
    <location>
        <begin position="435"/>
        <end position="517"/>
    </location>
</feature>
<organism evidence="5 6">
    <name type="scientific">Rhynocoris fuscipes</name>
    <dbReference type="NCBI Taxonomy" id="488301"/>
    <lineage>
        <taxon>Eukaryota</taxon>
        <taxon>Metazoa</taxon>
        <taxon>Ecdysozoa</taxon>
        <taxon>Arthropoda</taxon>
        <taxon>Hexapoda</taxon>
        <taxon>Insecta</taxon>
        <taxon>Pterygota</taxon>
        <taxon>Neoptera</taxon>
        <taxon>Paraneoptera</taxon>
        <taxon>Hemiptera</taxon>
        <taxon>Heteroptera</taxon>
        <taxon>Panheteroptera</taxon>
        <taxon>Cimicomorpha</taxon>
        <taxon>Reduviidae</taxon>
        <taxon>Harpactorinae</taxon>
        <taxon>Harpactorini</taxon>
        <taxon>Rhynocoris</taxon>
    </lineage>
</organism>
<dbReference type="InterPro" id="IPR012617">
    <property type="entry name" value="AATF_C"/>
</dbReference>
<evidence type="ECO:0000256" key="2">
    <source>
        <dbReference type="SAM" id="MobiDB-lite"/>
    </source>
</evidence>
<feature type="region of interest" description="Disordered" evidence="2">
    <location>
        <begin position="401"/>
        <end position="421"/>
    </location>
</feature>
<dbReference type="EMBL" id="JAPXFL010000006">
    <property type="protein sequence ID" value="KAK9505690.1"/>
    <property type="molecule type" value="Genomic_DNA"/>
</dbReference>
<proteinExistence type="inferred from homology"/>
<dbReference type="AlphaFoldDB" id="A0AAW1D7G1"/>
<dbReference type="Pfam" id="PF08164">
    <property type="entry name" value="TRAUB"/>
    <property type="match status" value="1"/>
</dbReference>
<evidence type="ECO:0000259" key="4">
    <source>
        <dbReference type="Pfam" id="PF13339"/>
    </source>
</evidence>